<evidence type="ECO:0000256" key="1">
    <source>
        <dbReference type="ARBA" id="ARBA00004236"/>
    </source>
</evidence>
<keyword evidence="11" id="KW-1185">Reference proteome</keyword>
<gene>
    <name evidence="10" type="ORF">D6T64_04230</name>
</gene>
<organism evidence="10 11">
    <name type="scientific">Cryobacterium melibiosiphilum</name>
    <dbReference type="NCBI Taxonomy" id="995039"/>
    <lineage>
        <taxon>Bacteria</taxon>
        <taxon>Bacillati</taxon>
        <taxon>Actinomycetota</taxon>
        <taxon>Actinomycetes</taxon>
        <taxon>Micrococcales</taxon>
        <taxon>Microbacteriaceae</taxon>
        <taxon>Cryobacterium</taxon>
    </lineage>
</organism>
<accession>A0A3A5MJL0</accession>
<evidence type="ECO:0000259" key="9">
    <source>
        <dbReference type="Pfam" id="PF18967"/>
    </source>
</evidence>
<evidence type="ECO:0000256" key="8">
    <source>
        <dbReference type="SAM" id="Phobius"/>
    </source>
</evidence>
<feature type="domain" description="Pycsar effector protein" evidence="9">
    <location>
        <begin position="2"/>
        <end position="101"/>
    </location>
</feature>
<dbReference type="Proteomes" id="UP000272015">
    <property type="component" value="Unassembled WGS sequence"/>
</dbReference>
<keyword evidence="2" id="KW-1003">Cell membrane</keyword>
<keyword evidence="5 8" id="KW-1133">Transmembrane helix</keyword>
<comment type="caution">
    <text evidence="10">The sequence shown here is derived from an EMBL/GenBank/DDBJ whole genome shotgun (WGS) entry which is preliminary data.</text>
</comment>
<evidence type="ECO:0000313" key="10">
    <source>
        <dbReference type="EMBL" id="RJT90357.1"/>
    </source>
</evidence>
<feature type="transmembrane region" description="Helical" evidence="8">
    <location>
        <begin position="16"/>
        <end position="39"/>
    </location>
</feature>
<proteinExistence type="predicted"/>
<dbReference type="Pfam" id="PF18967">
    <property type="entry name" value="PycTM"/>
    <property type="match status" value="1"/>
</dbReference>
<evidence type="ECO:0000256" key="2">
    <source>
        <dbReference type="ARBA" id="ARBA00022475"/>
    </source>
</evidence>
<keyword evidence="7 8" id="KW-0472">Membrane</keyword>
<dbReference type="AlphaFoldDB" id="A0A3A5MJL0"/>
<keyword evidence="3 8" id="KW-0812">Transmembrane</keyword>
<keyword evidence="6" id="KW-0051">Antiviral defense</keyword>
<reference evidence="10 11" key="1">
    <citation type="submission" date="2018-09" db="EMBL/GenBank/DDBJ databases">
        <title>Novel species of Cryobacterium.</title>
        <authorList>
            <person name="Liu Q."/>
            <person name="Xin Y.-H."/>
        </authorList>
    </citation>
    <scope>NUCLEOTIDE SEQUENCE [LARGE SCALE GENOMIC DNA]</scope>
    <source>
        <strain evidence="10 11">Hh39</strain>
    </source>
</reference>
<evidence type="ECO:0000256" key="6">
    <source>
        <dbReference type="ARBA" id="ARBA00023118"/>
    </source>
</evidence>
<evidence type="ECO:0000256" key="7">
    <source>
        <dbReference type="ARBA" id="ARBA00023136"/>
    </source>
</evidence>
<dbReference type="GO" id="GO:0000166">
    <property type="term" value="F:nucleotide binding"/>
    <property type="evidence" value="ECO:0007669"/>
    <property type="project" value="UniProtKB-KW"/>
</dbReference>
<keyword evidence="4" id="KW-0547">Nucleotide-binding</keyword>
<evidence type="ECO:0000313" key="11">
    <source>
        <dbReference type="Proteomes" id="UP000272015"/>
    </source>
</evidence>
<evidence type="ECO:0000256" key="3">
    <source>
        <dbReference type="ARBA" id="ARBA00022692"/>
    </source>
</evidence>
<feature type="transmembrane region" description="Helical" evidence="8">
    <location>
        <begin position="51"/>
        <end position="71"/>
    </location>
</feature>
<protein>
    <recommendedName>
        <fullName evidence="9">Pycsar effector protein domain-containing protein</fullName>
    </recommendedName>
</protein>
<evidence type="ECO:0000256" key="4">
    <source>
        <dbReference type="ARBA" id="ARBA00022741"/>
    </source>
</evidence>
<comment type="subcellular location">
    <subcellularLocation>
        <location evidence="1">Cell membrane</location>
    </subcellularLocation>
</comment>
<dbReference type="EMBL" id="QZVS01000061">
    <property type="protein sequence ID" value="RJT90357.1"/>
    <property type="molecule type" value="Genomic_DNA"/>
</dbReference>
<dbReference type="GO" id="GO:0005886">
    <property type="term" value="C:plasma membrane"/>
    <property type="evidence" value="ECO:0007669"/>
    <property type="project" value="UniProtKB-SubCell"/>
</dbReference>
<evidence type="ECO:0000256" key="5">
    <source>
        <dbReference type="ARBA" id="ARBA00022989"/>
    </source>
</evidence>
<dbReference type="GO" id="GO:0051607">
    <property type="term" value="P:defense response to virus"/>
    <property type="evidence" value="ECO:0007669"/>
    <property type="project" value="UniProtKB-KW"/>
</dbReference>
<name>A0A3A5MJL0_9MICO</name>
<dbReference type="InterPro" id="IPR043760">
    <property type="entry name" value="PycTM_dom"/>
</dbReference>
<sequence length="104" mass="10981">MLAEARDDASRADQKASVILAALGIGFGAVLGGQLAGNFDSGQFSDAGEVVWWAGALLATVSVSLAVLAVWPRYRVDDSPQYGMTYWGHVAAFKELSDFEDALA</sequence>